<feature type="non-terminal residue" evidence="1">
    <location>
        <position position="1"/>
    </location>
</feature>
<reference evidence="1" key="1">
    <citation type="journal article" date="2014" name="Front. Microbiol.">
        <title>High frequency of phylogenetically diverse reductive dehalogenase-homologous genes in deep subseafloor sedimentary metagenomes.</title>
        <authorList>
            <person name="Kawai M."/>
            <person name="Futagami T."/>
            <person name="Toyoda A."/>
            <person name="Takaki Y."/>
            <person name="Nishi S."/>
            <person name="Hori S."/>
            <person name="Arai W."/>
            <person name="Tsubouchi T."/>
            <person name="Morono Y."/>
            <person name="Uchiyama I."/>
            <person name="Ito T."/>
            <person name="Fujiyama A."/>
            <person name="Inagaki F."/>
            <person name="Takami H."/>
        </authorList>
    </citation>
    <scope>NUCLEOTIDE SEQUENCE</scope>
    <source>
        <strain evidence="1">Expedition CK06-06</strain>
    </source>
</reference>
<sequence length="50" mass="5138">KVGTWTILVGLFIHPEGSIAVAAYGGVLCVVAAELVPTFSNFAVASFSKV</sequence>
<evidence type="ECO:0000313" key="1">
    <source>
        <dbReference type="EMBL" id="GAJ03265.1"/>
    </source>
</evidence>
<accession>X1VBF0</accession>
<protein>
    <submittedName>
        <fullName evidence="1">Uncharacterized protein</fullName>
    </submittedName>
</protein>
<dbReference type="AlphaFoldDB" id="X1VBF0"/>
<dbReference type="EMBL" id="BARW01031433">
    <property type="protein sequence ID" value="GAJ03265.1"/>
    <property type="molecule type" value="Genomic_DNA"/>
</dbReference>
<organism evidence="1">
    <name type="scientific">marine sediment metagenome</name>
    <dbReference type="NCBI Taxonomy" id="412755"/>
    <lineage>
        <taxon>unclassified sequences</taxon>
        <taxon>metagenomes</taxon>
        <taxon>ecological metagenomes</taxon>
    </lineage>
</organism>
<name>X1VBF0_9ZZZZ</name>
<proteinExistence type="predicted"/>
<gene>
    <name evidence="1" type="ORF">S12H4_49996</name>
</gene>
<comment type="caution">
    <text evidence="1">The sequence shown here is derived from an EMBL/GenBank/DDBJ whole genome shotgun (WGS) entry which is preliminary data.</text>
</comment>